<dbReference type="Pfam" id="PF00134">
    <property type="entry name" value="Cyclin_N"/>
    <property type="match status" value="1"/>
</dbReference>
<evidence type="ECO:0000259" key="1">
    <source>
        <dbReference type="Pfam" id="PF00134"/>
    </source>
</evidence>
<dbReference type="InterPro" id="IPR036915">
    <property type="entry name" value="Cyclin-like_sf"/>
</dbReference>
<comment type="caution">
    <text evidence="2">The sequence shown here is derived from an EMBL/GenBank/DDBJ whole genome shotgun (WGS) entry which is preliminary data.</text>
</comment>
<accession>A0A444UK95</accession>
<keyword evidence="3" id="KW-1185">Reference proteome</keyword>
<dbReference type="Gene3D" id="1.10.472.10">
    <property type="entry name" value="Cyclin-like"/>
    <property type="match status" value="1"/>
</dbReference>
<evidence type="ECO:0000313" key="3">
    <source>
        <dbReference type="Proteomes" id="UP000289886"/>
    </source>
</evidence>
<evidence type="ECO:0000313" key="2">
    <source>
        <dbReference type="EMBL" id="RXM35591.1"/>
    </source>
</evidence>
<organism evidence="2 3">
    <name type="scientific">Acipenser ruthenus</name>
    <name type="common">Sterlet sturgeon</name>
    <dbReference type="NCBI Taxonomy" id="7906"/>
    <lineage>
        <taxon>Eukaryota</taxon>
        <taxon>Metazoa</taxon>
        <taxon>Chordata</taxon>
        <taxon>Craniata</taxon>
        <taxon>Vertebrata</taxon>
        <taxon>Euteleostomi</taxon>
        <taxon>Actinopterygii</taxon>
        <taxon>Chondrostei</taxon>
        <taxon>Acipenseriformes</taxon>
        <taxon>Acipenseridae</taxon>
        <taxon>Acipenser</taxon>
    </lineage>
</organism>
<dbReference type="Proteomes" id="UP000289886">
    <property type="component" value="Unassembled WGS sequence"/>
</dbReference>
<dbReference type="EMBL" id="SCEB01214395">
    <property type="protein sequence ID" value="RXM35591.1"/>
    <property type="molecule type" value="Genomic_DNA"/>
</dbReference>
<dbReference type="InterPro" id="IPR006671">
    <property type="entry name" value="Cyclin_N"/>
</dbReference>
<dbReference type="GO" id="GO:0035861">
    <property type="term" value="C:site of double-strand break"/>
    <property type="evidence" value="ECO:0007669"/>
    <property type="project" value="TreeGrafter"/>
</dbReference>
<dbReference type="GO" id="GO:0007131">
    <property type="term" value="P:reciprocal meiotic recombination"/>
    <property type="evidence" value="ECO:0007669"/>
    <property type="project" value="TreeGrafter"/>
</dbReference>
<feature type="domain" description="Cyclin N-terminal" evidence="1">
    <location>
        <begin position="63"/>
        <end position="188"/>
    </location>
</feature>
<gene>
    <name evidence="2" type="ORF">EOD39_4035</name>
</gene>
<protein>
    <submittedName>
        <fullName evidence="2">Cyclin N-terminal domain-containing protein 1</fullName>
    </submittedName>
</protein>
<dbReference type="CDD" id="cd20541">
    <property type="entry name" value="CYCLIN_CNTD1"/>
    <property type="match status" value="1"/>
</dbReference>
<sequence length="321" mass="36215">MESKPLNTPSFKMRTRSSNSYKRQELKFGAAPHDMLADFLINLNGKNREHLENVSEHAGTFKQSRLVESVVLICEVLRLEPFTAYQAIEILERFMINHIEEMFVAALPSGADGGKGDIYGSLLIKLSDKFMLLVFSCVQLASKLALHCRIVDNSTAVKFLQSLGYSYNKETLLESELNILKTLNFYINIPNPLTYVETLLEVLGYNDSDVPIKYLHKISQLVLQFVYLQRNPIYHNLLVATIENSAPSEVQRVKFLSVKEDSMLLAVSVIAVSAFILNYTTWDQVLEELRCITGINGESISDFSHIILKEIMGTGTPLKSL</sequence>
<name>A0A444UK95_ACIRT</name>
<dbReference type="SUPFAM" id="SSF47954">
    <property type="entry name" value="Cyclin-like"/>
    <property type="match status" value="1"/>
</dbReference>
<dbReference type="PANTHER" id="PTHR21615">
    <property type="entry name" value="CYCLIN N-TERMINAL DOMAIN-CONTAINING PROTEIN 1"/>
    <property type="match status" value="1"/>
</dbReference>
<dbReference type="AlphaFoldDB" id="A0A444UK95"/>
<dbReference type="PANTHER" id="PTHR21615:SF2">
    <property type="entry name" value="CYCLIN N-TERMINAL DOMAIN-CONTAINING PROTEIN 1"/>
    <property type="match status" value="1"/>
</dbReference>
<reference evidence="2 3" key="1">
    <citation type="submission" date="2019-01" db="EMBL/GenBank/DDBJ databases">
        <title>Draft Genome and Complete Hox-Cluster Characterization of the Sterlet Sturgeon (Acipenser ruthenus).</title>
        <authorList>
            <person name="Wei Q."/>
        </authorList>
    </citation>
    <scope>NUCLEOTIDE SEQUENCE [LARGE SCALE GENOMIC DNA]</scope>
    <source>
        <strain evidence="2">WHYD16114868_AA</strain>
        <tissue evidence="2">Blood</tissue>
    </source>
</reference>
<proteinExistence type="predicted"/>